<dbReference type="EMBL" id="CP100355">
    <property type="protein sequence ID" value="UTF52433.1"/>
    <property type="molecule type" value="Genomic_DNA"/>
</dbReference>
<evidence type="ECO:0000313" key="2">
    <source>
        <dbReference type="Proteomes" id="UP001056855"/>
    </source>
</evidence>
<proteinExistence type="predicted"/>
<organism evidence="1 2">
    <name type="scientific">Natronosalvus rutilus</name>
    <dbReference type="NCBI Taxonomy" id="2953753"/>
    <lineage>
        <taxon>Archaea</taxon>
        <taxon>Methanobacteriati</taxon>
        <taxon>Methanobacteriota</taxon>
        <taxon>Stenosarchaea group</taxon>
        <taxon>Halobacteria</taxon>
        <taxon>Halobacteriales</taxon>
        <taxon>Natrialbaceae</taxon>
        <taxon>Natronosalvus</taxon>
    </lineage>
</organism>
<dbReference type="Proteomes" id="UP001056855">
    <property type="component" value="Chromosome"/>
</dbReference>
<sequence length="81" mass="8719">MASTDEGRSIPAANCSPEEWWAYVEAVELEQVETAYRTFEQCGTLTAAQRRVIEELATTLVVGLAPAAGSICCEGSFTSDE</sequence>
<dbReference type="AlphaFoldDB" id="A0A9E7N8N8"/>
<gene>
    <name evidence="1" type="ORF">NGM29_11600</name>
</gene>
<protein>
    <submittedName>
        <fullName evidence="1">Uncharacterized protein</fullName>
    </submittedName>
</protein>
<name>A0A9E7N8N8_9EURY</name>
<reference evidence="1" key="1">
    <citation type="submission" date="2022-06" db="EMBL/GenBank/DDBJ databases">
        <title>Diverse halophilic archaea isolated from saline environments.</title>
        <authorList>
            <person name="Cui H.-L."/>
        </authorList>
    </citation>
    <scope>NUCLEOTIDE SEQUENCE</scope>
    <source>
        <strain evidence="1">WLHS1</strain>
    </source>
</reference>
<evidence type="ECO:0000313" key="1">
    <source>
        <dbReference type="EMBL" id="UTF52433.1"/>
    </source>
</evidence>
<dbReference type="RefSeq" id="WP_254156359.1">
    <property type="nucleotide sequence ID" value="NZ_CP100355.1"/>
</dbReference>
<dbReference type="KEGG" id="sawl:NGM29_11600"/>
<keyword evidence="2" id="KW-1185">Reference proteome</keyword>
<accession>A0A9E7N8N8</accession>
<dbReference type="GeneID" id="73290700"/>